<sequence length="131" mass="14807">MTRHAGFPTPSSSPQRISRNPDSSDNGSRKSSQIYLRRFAGAWECAPADLIAFFGIISVNTVKHLSPLTCYPWEQVRPVLQKYRNQRLAGNTPRGASKTKPWQPIDIEKTISQLRQATVVLKMPFAMRTSY</sequence>
<accession>A0ACC1SXV9</accession>
<dbReference type="EMBL" id="JANRMS010000044">
    <property type="protein sequence ID" value="KAJ3548568.1"/>
    <property type="molecule type" value="Genomic_DNA"/>
</dbReference>
<reference evidence="1" key="1">
    <citation type="submission" date="2022-08" db="EMBL/GenBank/DDBJ databases">
        <title>Genome Sequence of Fusarium decemcellulare.</title>
        <authorList>
            <person name="Buettner E."/>
        </authorList>
    </citation>
    <scope>NUCLEOTIDE SEQUENCE</scope>
    <source>
        <strain evidence="1">Babe19</strain>
    </source>
</reference>
<evidence type="ECO:0000313" key="2">
    <source>
        <dbReference type="Proteomes" id="UP001148629"/>
    </source>
</evidence>
<comment type="caution">
    <text evidence="1">The sequence shown here is derived from an EMBL/GenBank/DDBJ whole genome shotgun (WGS) entry which is preliminary data.</text>
</comment>
<gene>
    <name evidence="1" type="ORF">NM208_g930</name>
</gene>
<keyword evidence="2" id="KW-1185">Reference proteome</keyword>
<name>A0ACC1SXV9_9HYPO</name>
<proteinExistence type="predicted"/>
<organism evidence="1 2">
    <name type="scientific">Fusarium decemcellulare</name>
    <dbReference type="NCBI Taxonomy" id="57161"/>
    <lineage>
        <taxon>Eukaryota</taxon>
        <taxon>Fungi</taxon>
        <taxon>Dikarya</taxon>
        <taxon>Ascomycota</taxon>
        <taxon>Pezizomycotina</taxon>
        <taxon>Sordariomycetes</taxon>
        <taxon>Hypocreomycetidae</taxon>
        <taxon>Hypocreales</taxon>
        <taxon>Nectriaceae</taxon>
        <taxon>Fusarium</taxon>
        <taxon>Fusarium decemcellulare species complex</taxon>
    </lineage>
</organism>
<evidence type="ECO:0000313" key="1">
    <source>
        <dbReference type="EMBL" id="KAJ3548568.1"/>
    </source>
</evidence>
<dbReference type="Proteomes" id="UP001148629">
    <property type="component" value="Unassembled WGS sequence"/>
</dbReference>
<protein>
    <submittedName>
        <fullName evidence="1">Uncharacterized protein</fullName>
    </submittedName>
</protein>